<dbReference type="EMBL" id="MEXR01000016">
    <property type="protein sequence ID" value="OGD10015.1"/>
    <property type="molecule type" value="Genomic_DNA"/>
</dbReference>
<dbReference type="STRING" id="1797263.A2397_01065"/>
<proteinExistence type="predicted"/>
<organism evidence="1 2">
    <name type="scientific">Candidatus Amesbacteria bacterium RIFOXYB1_FULL_44_23</name>
    <dbReference type="NCBI Taxonomy" id="1797263"/>
    <lineage>
        <taxon>Bacteria</taxon>
        <taxon>Candidatus Amesiibacteriota</taxon>
    </lineage>
</organism>
<reference evidence="1 2" key="1">
    <citation type="journal article" date="2016" name="Nat. Commun.">
        <title>Thousands of microbial genomes shed light on interconnected biogeochemical processes in an aquifer system.</title>
        <authorList>
            <person name="Anantharaman K."/>
            <person name="Brown C.T."/>
            <person name="Hug L.A."/>
            <person name="Sharon I."/>
            <person name="Castelle C.J."/>
            <person name="Probst A.J."/>
            <person name="Thomas B.C."/>
            <person name="Singh A."/>
            <person name="Wilkins M.J."/>
            <person name="Karaoz U."/>
            <person name="Brodie E.L."/>
            <person name="Williams K.H."/>
            <person name="Hubbard S.S."/>
            <person name="Banfield J.F."/>
        </authorList>
    </citation>
    <scope>NUCLEOTIDE SEQUENCE [LARGE SCALE GENOMIC DNA]</scope>
</reference>
<comment type="caution">
    <text evidence="1">The sequence shown here is derived from an EMBL/GenBank/DDBJ whole genome shotgun (WGS) entry which is preliminary data.</text>
</comment>
<dbReference type="Proteomes" id="UP000176424">
    <property type="component" value="Unassembled WGS sequence"/>
</dbReference>
<sequence>MKRNIVTAVLLSTVSILGLSGVGNFLLKKQESSPTIFPDLVTARLATLCTIKNYDAIALSSLRRTGEKYEKITPAILSDSKKNALDDYSIKAQELCKAAANSKRTDKKQVSDSWLIYYNFSLDLPSKVGYEIHHFQGQWQLVLPNRGLAL</sequence>
<protein>
    <submittedName>
        <fullName evidence="1">Uncharacterized protein</fullName>
    </submittedName>
</protein>
<dbReference type="AlphaFoldDB" id="A0A1F4ZUH5"/>
<accession>A0A1F4ZUH5</accession>
<gene>
    <name evidence="1" type="ORF">A2397_01065</name>
</gene>
<name>A0A1F4ZUH5_9BACT</name>
<evidence type="ECO:0000313" key="1">
    <source>
        <dbReference type="EMBL" id="OGD10015.1"/>
    </source>
</evidence>
<evidence type="ECO:0000313" key="2">
    <source>
        <dbReference type="Proteomes" id="UP000176424"/>
    </source>
</evidence>